<sequence>MKPLITFYIIVFCIVTMAFLAAGFYGLDKLREMFHSCSSDERCPVTEKCFKTNCVSSCSKVTCGSNEGCQVNHYHTFSCQCLPKFYRYDMTHECKLPYQWVELTKDHLINATELVPVFENTDSQHIVVRLMGENNVSLLEGIINKNNHTFHGFVGSLENYNSVEVLLIKIGKAKWISSSNGIVVNNAIVAAKIENETVHVCRVGSDPNFYIGLMRPSTKSCNEAHNNTMHSDYDILIHEIYPIQ</sequence>
<evidence type="ECO:0000313" key="3">
    <source>
        <dbReference type="Proteomes" id="UP001168972"/>
    </source>
</evidence>
<dbReference type="AlphaFoldDB" id="A0AA39L0L6"/>
<evidence type="ECO:0000256" key="1">
    <source>
        <dbReference type="SAM" id="Phobius"/>
    </source>
</evidence>
<proteinExistence type="predicted"/>
<organism evidence="2 3">
    <name type="scientific">Microctonus hyperodae</name>
    <name type="common">Parasitoid wasp</name>
    <dbReference type="NCBI Taxonomy" id="165561"/>
    <lineage>
        <taxon>Eukaryota</taxon>
        <taxon>Metazoa</taxon>
        <taxon>Ecdysozoa</taxon>
        <taxon>Arthropoda</taxon>
        <taxon>Hexapoda</taxon>
        <taxon>Insecta</taxon>
        <taxon>Pterygota</taxon>
        <taxon>Neoptera</taxon>
        <taxon>Endopterygota</taxon>
        <taxon>Hymenoptera</taxon>
        <taxon>Apocrita</taxon>
        <taxon>Ichneumonoidea</taxon>
        <taxon>Braconidae</taxon>
        <taxon>Euphorinae</taxon>
        <taxon>Microctonus</taxon>
    </lineage>
</organism>
<keyword evidence="1" id="KW-1133">Transmembrane helix</keyword>
<name>A0AA39L0L6_MICHY</name>
<dbReference type="Proteomes" id="UP001168972">
    <property type="component" value="Unassembled WGS sequence"/>
</dbReference>
<dbReference type="EMBL" id="JAQQBR010000002">
    <property type="protein sequence ID" value="KAK0180640.1"/>
    <property type="molecule type" value="Genomic_DNA"/>
</dbReference>
<keyword evidence="1" id="KW-0472">Membrane</keyword>
<protein>
    <submittedName>
        <fullName evidence="2">Uncharacterized protein</fullName>
    </submittedName>
</protein>
<feature type="transmembrane region" description="Helical" evidence="1">
    <location>
        <begin position="6"/>
        <end position="27"/>
    </location>
</feature>
<accession>A0AA39L0L6</accession>
<keyword evidence="1" id="KW-0812">Transmembrane</keyword>
<evidence type="ECO:0000313" key="2">
    <source>
        <dbReference type="EMBL" id="KAK0180640.1"/>
    </source>
</evidence>
<comment type="caution">
    <text evidence="2">The sequence shown here is derived from an EMBL/GenBank/DDBJ whole genome shotgun (WGS) entry which is preliminary data.</text>
</comment>
<reference evidence="2" key="2">
    <citation type="submission" date="2023-03" db="EMBL/GenBank/DDBJ databases">
        <authorList>
            <person name="Inwood S.N."/>
            <person name="Skelly J.G."/>
            <person name="Guhlin J."/>
            <person name="Harrop T.W.R."/>
            <person name="Goldson S.G."/>
            <person name="Dearden P.K."/>
        </authorList>
    </citation>
    <scope>NUCLEOTIDE SEQUENCE</scope>
    <source>
        <strain evidence="2">Lincoln</strain>
        <tissue evidence="2">Whole body</tissue>
    </source>
</reference>
<dbReference type="Pfam" id="PF11901">
    <property type="entry name" value="DM9"/>
    <property type="match status" value="1"/>
</dbReference>
<keyword evidence="3" id="KW-1185">Reference proteome</keyword>
<gene>
    <name evidence="2" type="ORF">PV327_003003</name>
</gene>
<reference evidence="2" key="1">
    <citation type="journal article" date="2023" name="bioRxiv">
        <title>Scaffold-level genome assemblies of two parasitoid biocontrol wasps reveal the parthenogenesis mechanism and an associated novel virus.</title>
        <authorList>
            <person name="Inwood S."/>
            <person name="Skelly J."/>
            <person name="Guhlin J."/>
            <person name="Harrop T."/>
            <person name="Goldson S."/>
            <person name="Dearden P."/>
        </authorList>
    </citation>
    <scope>NUCLEOTIDE SEQUENCE</scope>
    <source>
        <strain evidence="2">Lincoln</strain>
        <tissue evidence="2">Whole body</tissue>
    </source>
</reference>
<dbReference type="InterPro" id="IPR006616">
    <property type="entry name" value="DM9_repeat"/>
</dbReference>